<dbReference type="HOGENOM" id="CLU_1154850_0_0_9"/>
<dbReference type="STRING" id="1548.CSCA_0872"/>
<protein>
    <submittedName>
        <fullName evidence="2">Uncharacterized protein</fullName>
    </submittedName>
</protein>
<dbReference type="EMBL" id="CP009933">
    <property type="protein sequence ID" value="AKA67997.1"/>
    <property type="molecule type" value="Genomic_DNA"/>
</dbReference>
<evidence type="ECO:0000256" key="1">
    <source>
        <dbReference type="SAM" id="MobiDB-lite"/>
    </source>
</evidence>
<name>A0A0E3M885_CLOSL</name>
<proteinExistence type="predicted"/>
<keyword evidence="3" id="KW-1185">Reference proteome</keyword>
<feature type="compositionally biased region" description="Basic and acidic residues" evidence="1">
    <location>
        <begin position="18"/>
        <end position="37"/>
    </location>
</feature>
<dbReference type="Proteomes" id="UP000033115">
    <property type="component" value="Chromosome"/>
</dbReference>
<dbReference type="AlphaFoldDB" id="A0A0E3M885"/>
<feature type="compositionally biased region" description="Polar residues" evidence="1">
    <location>
        <begin position="7"/>
        <end position="17"/>
    </location>
</feature>
<dbReference type="RefSeq" id="WP_029163565.1">
    <property type="nucleotide sequence ID" value="NZ_CP009933.1"/>
</dbReference>
<evidence type="ECO:0000313" key="2">
    <source>
        <dbReference type="EMBL" id="AKA67997.1"/>
    </source>
</evidence>
<accession>A0A0E3M885</accession>
<gene>
    <name evidence="2" type="ORF">CSCA_0872</name>
</gene>
<sequence length="240" mass="26412">MDITGVKSINESTYTSKNDTKKANTKDSVAEKNEDKAQNLGTDKFVKSTEDTSKPSTYKPIKNKLSTDEITALKENEQNSKAELIKKFINDTISNQNKLLGKSTESGIPEMSKSTSDLLTKIFGSVENAYPPLSTTPEAAQKAISEGGPYSVNAVADRIMTMAKALAGDDPNKLQQMRAAVEKEFKEAGFDFKKATNSDLPQICQDTCKEVMRRFDELQSKVNSNNDTIKSDTKDSKDSK</sequence>
<feature type="region of interest" description="Disordered" evidence="1">
    <location>
        <begin position="219"/>
        <end position="240"/>
    </location>
</feature>
<feature type="compositionally biased region" description="Basic and acidic residues" evidence="1">
    <location>
        <begin position="229"/>
        <end position="240"/>
    </location>
</feature>
<evidence type="ECO:0000313" key="3">
    <source>
        <dbReference type="Proteomes" id="UP000033115"/>
    </source>
</evidence>
<reference evidence="2 3" key="1">
    <citation type="journal article" date="2015" name="J. Biotechnol.">
        <title>Complete genome sequence of a malodorant-producing acetogen, Clostridium scatologenes ATCC 25775(T).</title>
        <authorList>
            <person name="Zhu Z."/>
            <person name="Guo T."/>
            <person name="Zheng H."/>
            <person name="Song T."/>
            <person name="Ouyang P."/>
            <person name="Xie J."/>
        </authorList>
    </citation>
    <scope>NUCLEOTIDE SEQUENCE [LARGE SCALE GENOMIC DNA]</scope>
    <source>
        <strain evidence="2 3">ATCC 25775</strain>
    </source>
</reference>
<feature type="region of interest" description="Disordered" evidence="1">
    <location>
        <begin position="1"/>
        <end position="61"/>
    </location>
</feature>
<dbReference type="KEGG" id="csq:CSCA_0872"/>
<feature type="compositionally biased region" description="Basic and acidic residues" evidence="1">
    <location>
        <begin position="44"/>
        <end position="53"/>
    </location>
</feature>
<organism evidence="2 3">
    <name type="scientific">Clostridium scatologenes</name>
    <dbReference type="NCBI Taxonomy" id="1548"/>
    <lineage>
        <taxon>Bacteria</taxon>
        <taxon>Bacillati</taxon>
        <taxon>Bacillota</taxon>
        <taxon>Clostridia</taxon>
        <taxon>Eubacteriales</taxon>
        <taxon>Clostridiaceae</taxon>
        <taxon>Clostridium</taxon>
    </lineage>
</organism>